<dbReference type="Pfam" id="PF12072">
    <property type="entry name" value="RNase_Y_N"/>
    <property type="match status" value="1"/>
</dbReference>
<feature type="domain" description="HD" evidence="8">
    <location>
        <begin position="327"/>
        <end position="420"/>
    </location>
</feature>
<keyword evidence="5" id="KW-0472">Membrane</keyword>
<sequence length="511" mass="57417">MEINLIYLSGIIIAALTGGAVLGYYTRQTIARKQAGSIEEKLSKLVSQAKEEAKETLLGAKEKSSKILEEIKGYEREKQKQLTRAEERLFKKEQTLDQKSAQLEKDDAELKSKAKKVRKIKDDLLALREKESKKLEKISGLTQEQAKSEFFSVIEKNEQQVILERINRLEKEGREELDKKAQRLIALAMQRYASSLASETTSTVVDLPNDDMKGRIIGKEGRNIKTLEKLTGVEILVDDTPGAIVVSGFNPMRRQIAKIALEKLISDGRIQPNRIEEMVEKATQEINEKIQEAGEAAIFDVGITGINPQLIKLLGRLRFRTSYGQNVLLHSLEVAHLSGAIAAELGIDVEIAKKAGLFHDIGKAVDHEIQGSHVEIGKRILKKFDMDDKVIEAMQAHHEEYPYDSLESIIVQVGDAISGSRPGARKDTLEAYLKRLEELEKVASAFKGVEKVYAIQAGREIRVFVQPEKIDDYQAVKLAKEIANQIHQELNYPGEIKVNVIRETRAIEYAR</sequence>
<dbReference type="CDD" id="cd22431">
    <property type="entry name" value="KH-I_RNaseY"/>
    <property type="match status" value="1"/>
</dbReference>
<protein>
    <recommendedName>
        <fullName evidence="5 6">Ribonuclease Y</fullName>
        <shortName evidence="5">RNase Y</shortName>
        <ecNumber evidence="5 6">3.1.-.-</ecNumber>
    </recommendedName>
</protein>
<feature type="coiled-coil region" evidence="7">
    <location>
        <begin position="68"/>
        <end position="130"/>
    </location>
</feature>
<dbReference type="InterPro" id="IPR006675">
    <property type="entry name" value="HDIG_dom"/>
</dbReference>
<dbReference type="GO" id="GO:0006402">
    <property type="term" value="P:mRNA catabolic process"/>
    <property type="evidence" value="ECO:0007669"/>
    <property type="project" value="UniProtKB-UniRule"/>
</dbReference>
<proteinExistence type="inferred from homology"/>
<dbReference type="Gene3D" id="3.30.1370.10">
    <property type="entry name" value="K Homology domain, type 1"/>
    <property type="match status" value="1"/>
</dbReference>
<feature type="transmembrane region" description="Helical" evidence="5">
    <location>
        <begin position="6"/>
        <end position="25"/>
    </location>
</feature>
<dbReference type="EMBL" id="PFOH01000041">
    <property type="protein sequence ID" value="PIZ69419.1"/>
    <property type="molecule type" value="Genomic_DNA"/>
</dbReference>
<dbReference type="InterPro" id="IPR036612">
    <property type="entry name" value="KH_dom_type_1_sf"/>
</dbReference>
<dbReference type="SUPFAM" id="SSF54791">
    <property type="entry name" value="Eukaryotic type KH-domain (KH-domain type I)"/>
    <property type="match status" value="1"/>
</dbReference>
<evidence type="ECO:0000256" key="5">
    <source>
        <dbReference type="HAMAP-Rule" id="MF_00335"/>
    </source>
</evidence>
<dbReference type="EC" id="3.1.-.-" evidence="5 6"/>
<evidence type="ECO:0000256" key="3">
    <source>
        <dbReference type="ARBA" id="ARBA00022801"/>
    </source>
</evidence>
<dbReference type="GO" id="GO:0003723">
    <property type="term" value="F:RNA binding"/>
    <property type="evidence" value="ECO:0007669"/>
    <property type="project" value="UniProtKB-UniRule"/>
</dbReference>
<dbReference type="InterPro" id="IPR004087">
    <property type="entry name" value="KH_dom"/>
</dbReference>
<keyword evidence="2 5" id="KW-0255">Endonuclease</keyword>
<keyword evidence="3 5" id="KW-0378">Hydrolase</keyword>
<evidence type="ECO:0000259" key="8">
    <source>
        <dbReference type="PROSITE" id="PS51831"/>
    </source>
</evidence>
<accession>A0A2M7UE22</accession>
<comment type="subcellular location">
    <subcellularLocation>
        <location evidence="5">Cell membrane</location>
        <topology evidence="5">Single-pass membrane protein</topology>
    </subcellularLocation>
</comment>
<dbReference type="NCBIfam" id="TIGR00277">
    <property type="entry name" value="HDIG"/>
    <property type="match status" value="1"/>
</dbReference>
<organism evidence="9 10">
    <name type="scientific">Candidatus Portnoybacteria bacterium CG_4_10_14_0_2_um_filter_43_36</name>
    <dbReference type="NCBI Taxonomy" id="1974798"/>
    <lineage>
        <taxon>Bacteria</taxon>
        <taxon>Candidatus Portnoyibacteriota</taxon>
    </lineage>
</organism>
<keyword evidence="7" id="KW-0175">Coiled coil</keyword>
<dbReference type="GO" id="GO:0005886">
    <property type="term" value="C:plasma membrane"/>
    <property type="evidence" value="ECO:0007669"/>
    <property type="project" value="UniProtKB-SubCell"/>
</dbReference>
<dbReference type="GO" id="GO:0004521">
    <property type="term" value="F:RNA endonuclease activity"/>
    <property type="evidence" value="ECO:0007669"/>
    <property type="project" value="UniProtKB-UniRule"/>
</dbReference>
<evidence type="ECO:0000256" key="2">
    <source>
        <dbReference type="ARBA" id="ARBA00022759"/>
    </source>
</evidence>
<dbReference type="Proteomes" id="UP000231688">
    <property type="component" value="Unassembled WGS sequence"/>
</dbReference>
<dbReference type="PROSITE" id="PS50084">
    <property type="entry name" value="KH_TYPE_1"/>
    <property type="match status" value="1"/>
</dbReference>
<dbReference type="AlphaFoldDB" id="A0A2M7UE22"/>
<dbReference type="HAMAP" id="MF_00335">
    <property type="entry name" value="RNase_Y"/>
    <property type="match status" value="1"/>
</dbReference>
<dbReference type="PANTHER" id="PTHR12826:SF15">
    <property type="entry name" value="RIBONUCLEASE Y"/>
    <property type="match status" value="1"/>
</dbReference>
<dbReference type="InterPro" id="IPR022711">
    <property type="entry name" value="RNase_Y_N"/>
</dbReference>
<dbReference type="Pfam" id="PF01966">
    <property type="entry name" value="HD"/>
    <property type="match status" value="1"/>
</dbReference>
<dbReference type="GO" id="GO:0016787">
    <property type="term" value="F:hydrolase activity"/>
    <property type="evidence" value="ECO:0007669"/>
    <property type="project" value="UniProtKB-KW"/>
</dbReference>
<keyword evidence="5" id="KW-0812">Transmembrane</keyword>
<dbReference type="InterPro" id="IPR017705">
    <property type="entry name" value="Ribonuclease_Y"/>
</dbReference>
<reference evidence="10" key="1">
    <citation type="submission" date="2017-09" db="EMBL/GenBank/DDBJ databases">
        <title>Depth-based differentiation of microbial function through sediment-hosted aquifers and enrichment of novel symbionts in the deep terrestrial subsurface.</title>
        <authorList>
            <person name="Probst A.J."/>
            <person name="Ladd B."/>
            <person name="Jarett J.K."/>
            <person name="Geller-Mcgrath D.E."/>
            <person name="Sieber C.M.K."/>
            <person name="Emerson J.B."/>
            <person name="Anantharaman K."/>
            <person name="Thomas B.C."/>
            <person name="Malmstrom R."/>
            <person name="Stieglmeier M."/>
            <person name="Klingl A."/>
            <person name="Woyke T."/>
            <person name="Ryan C.M."/>
            <person name="Banfield J.F."/>
        </authorList>
    </citation>
    <scope>NUCLEOTIDE SEQUENCE [LARGE SCALE GENOMIC DNA]</scope>
</reference>
<keyword evidence="5" id="KW-1003">Cell membrane</keyword>
<comment type="similarity">
    <text evidence="5">Belongs to the RNase Y family.</text>
</comment>
<comment type="function">
    <text evidence="5">Endoribonuclease that initiates mRNA decay.</text>
</comment>
<evidence type="ECO:0000256" key="7">
    <source>
        <dbReference type="SAM" id="Coils"/>
    </source>
</evidence>
<dbReference type="PANTHER" id="PTHR12826">
    <property type="entry name" value="RIBONUCLEASE Y"/>
    <property type="match status" value="1"/>
</dbReference>
<evidence type="ECO:0000313" key="9">
    <source>
        <dbReference type="EMBL" id="PIZ69419.1"/>
    </source>
</evidence>
<dbReference type="CDD" id="cd00077">
    <property type="entry name" value="HDc"/>
    <property type="match status" value="1"/>
</dbReference>
<evidence type="ECO:0000256" key="4">
    <source>
        <dbReference type="ARBA" id="ARBA00022884"/>
    </source>
</evidence>
<dbReference type="Pfam" id="PF00013">
    <property type="entry name" value="KH_1"/>
    <property type="match status" value="1"/>
</dbReference>
<keyword evidence="5" id="KW-1133">Transmembrane helix</keyword>
<evidence type="ECO:0000256" key="6">
    <source>
        <dbReference type="NCBIfam" id="TIGR03319"/>
    </source>
</evidence>
<evidence type="ECO:0000256" key="1">
    <source>
        <dbReference type="ARBA" id="ARBA00022722"/>
    </source>
</evidence>
<dbReference type="NCBIfam" id="TIGR03319">
    <property type="entry name" value="RNase_Y"/>
    <property type="match status" value="1"/>
</dbReference>
<keyword evidence="4 5" id="KW-0694">RNA-binding</keyword>
<comment type="caution">
    <text evidence="9">The sequence shown here is derived from an EMBL/GenBank/DDBJ whole genome shotgun (WGS) entry which is preliminary data.</text>
</comment>
<dbReference type="Gene3D" id="1.10.3210.10">
    <property type="entry name" value="Hypothetical protein af1432"/>
    <property type="match status" value="1"/>
</dbReference>
<dbReference type="InterPro" id="IPR004088">
    <property type="entry name" value="KH_dom_type_1"/>
</dbReference>
<dbReference type="SUPFAM" id="SSF109604">
    <property type="entry name" value="HD-domain/PDEase-like"/>
    <property type="match status" value="1"/>
</dbReference>
<evidence type="ECO:0000313" key="10">
    <source>
        <dbReference type="Proteomes" id="UP000231688"/>
    </source>
</evidence>
<dbReference type="SMART" id="SM00322">
    <property type="entry name" value="KH"/>
    <property type="match status" value="1"/>
</dbReference>
<dbReference type="InterPro" id="IPR003607">
    <property type="entry name" value="HD/PDEase_dom"/>
</dbReference>
<dbReference type="PROSITE" id="PS51831">
    <property type="entry name" value="HD"/>
    <property type="match status" value="1"/>
</dbReference>
<keyword evidence="1 5" id="KW-0540">Nuclease</keyword>
<gene>
    <name evidence="5 9" type="primary">rny</name>
    <name evidence="9" type="ORF">COY10_01545</name>
</gene>
<name>A0A2M7UE22_9BACT</name>
<dbReference type="SMART" id="SM00471">
    <property type="entry name" value="HDc"/>
    <property type="match status" value="1"/>
</dbReference>
<dbReference type="InterPro" id="IPR006674">
    <property type="entry name" value="HD_domain"/>
</dbReference>